<feature type="region of interest" description="Disordered" evidence="1">
    <location>
        <begin position="21"/>
        <end position="119"/>
    </location>
</feature>
<feature type="region of interest" description="Disordered" evidence="1">
    <location>
        <begin position="194"/>
        <end position="228"/>
    </location>
</feature>
<dbReference type="EMBL" id="MU254134">
    <property type="protein sequence ID" value="KAG9241948.1"/>
    <property type="molecule type" value="Genomic_DNA"/>
</dbReference>
<protein>
    <recommendedName>
        <fullName evidence="4">M protein repeat protein</fullName>
    </recommendedName>
</protein>
<feature type="compositionally biased region" description="Basic and acidic residues" evidence="1">
    <location>
        <begin position="297"/>
        <end position="325"/>
    </location>
</feature>
<name>A0A9P8CCF9_9HELO</name>
<gene>
    <name evidence="2" type="ORF">BJ878DRAFT_569715</name>
</gene>
<feature type="region of interest" description="Disordered" evidence="1">
    <location>
        <begin position="440"/>
        <end position="461"/>
    </location>
</feature>
<dbReference type="OrthoDB" id="5413982at2759"/>
<organism evidence="2 3">
    <name type="scientific">Calycina marina</name>
    <dbReference type="NCBI Taxonomy" id="1763456"/>
    <lineage>
        <taxon>Eukaryota</taxon>
        <taxon>Fungi</taxon>
        <taxon>Dikarya</taxon>
        <taxon>Ascomycota</taxon>
        <taxon>Pezizomycotina</taxon>
        <taxon>Leotiomycetes</taxon>
        <taxon>Helotiales</taxon>
        <taxon>Pezizellaceae</taxon>
        <taxon>Calycina</taxon>
    </lineage>
</organism>
<accession>A0A9P8CCF9</accession>
<feature type="compositionally biased region" description="Acidic residues" evidence="1">
    <location>
        <begin position="398"/>
        <end position="408"/>
    </location>
</feature>
<feature type="compositionally biased region" description="Low complexity" evidence="1">
    <location>
        <begin position="87"/>
        <end position="102"/>
    </location>
</feature>
<feature type="region of interest" description="Disordered" evidence="1">
    <location>
        <begin position="343"/>
        <end position="412"/>
    </location>
</feature>
<evidence type="ECO:0000313" key="2">
    <source>
        <dbReference type="EMBL" id="KAG9241948.1"/>
    </source>
</evidence>
<evidence type="ECO:0008006" key="4">
    <source>
        <dbReference type="Google" id="ProtNLM"/>
    </source>
</evidence>
<feature type="compositionally biased region" description="Basic and acidic residues" evidence="1">
    <location>
        <begin position="63"/>
        <end position="75"/>
    </location>
</feature>
<evidence type="ECO:0000313" key="3">
    <source>
        <dbReference type="Proteomes" id="UP000887226"/>
    </source>
</evidence>
<dbReference type="Gene3D" id="1.20.5.1160">
    <property type="entry name" value="Vasodilator-stimulated phosphoprotein"/>
    <property type="match status" value="1"/>
</dbReference>
<feature type="compositionally biased region" description="Basic and acidic residues" evidence="1">
    <location>
        <begin position="343"/>
        <end position="397"/>
    </location>
</feature>
<evidence type="ECO:0000256" key="1">
    <source>
        <dbReference type="SAM" id="MobiDB-lite"/>
    </source>
</evidence>
<proteinExistence type="predicted"/>
<sequence>MADEEKAKAEKLAAAKKRVEALKKKKTAKAGTKKEEAGESSPALKEGKNIETEAEPTTENAIEQEKGVDAPKDAEDTIAELGKATTAAQQSRMRSSSFRQASGGLPSPGYGFPTDGDTAPAIYQKQAARIDELEKENKRVAKEASEAEKRWKKLEDELEDLRDADSPVAMKASQLAPSNSSGEVEKLRTEIAALQRQNSQLQTQSTRRHVSSPSMSGITPPGQEAALAAKDSTIESMEFEISNLRAQMERIASGSSVEREQIAALEDKLARSERSAATAQRELGDLKKNLQHTTAKAIKEGSERTSAETKLRTLEREADDAKTNNLELQKKVDALEKKAATLATLHKEHDARFQTQKRDLEKAEKTATESRSKLAHAENEAWRLREEKEQSKKRDAQGVDDDGVDELENEGRQRLEKKVRELEGEVHELRKGIWRERRTELDGGDGSGAGFTDVDLGGMSPNRQRSLAPGARGISDYITSGLNAITGASANDGVLLDDDDDMDFDEDAFRLAQEEEAKKRIERVKEIKRGLKSWEGWRLDLVENRKDGSEGIGEIFEI</sequence>
<reference evidence="2" key="1">
    <citation type="journal article" date="2021" name="IMA Fungus">
        <title>Genomic characterization of three marine fungi, including Emericellopsis atlantica sp. nov. with signatures of a generalist lifestyle and marine biomass degradation.</title>
        <authorList>
            <person name="Hagestad O.C."/>
            <person name="Hou L."/>
            <person name="Andersen J.H."/>
            <person name="Hansen E.H."/>
            <person name="Altermark B."/>
            <person name="Li C."/>
            <person name="Kuhnert E."/>
            <person name="Cox R.J."/>
            <person name="Crous P.W."/>
            <person name="Spatafora J.W."/>
            <person name="Lail K."/>
            <person name="Amirebrahimi M."/>
            <person name="Lipzen A."/>
            <person name="Pangilinan J."/>
            <person name="Andreopoulos W."/>
            <person name="Hayes R.D."/>
            <person name="Ng V."/>
            <person name="Grigoriev I.V."/>
            <person name="Jackson S.A."/>
            <person name="Sutton T.D.S."/>
            <person name="Dobson A.D.W."/>
            <person name="Rama T."/>
        </authorList>
    </citation>
    <scope>NUCLEOTIDE SEQUENCE</scope>
    <source>
        <strain evidence="2">TRa3180A</strain>
    </source>
</reference>
<dbReference type="AlphaFoldDB" id="A0A9P8CCF9"/>
<feature type="region of interest" description="Disordered" evidence="1">
    <location>
        <begin position="296"/>
        <end position="325"/>
    </location>
</feature>
<dbReference type="Proteomes" id="UP000887226">
    <property type="component" value="Unassembled WGS sequence"/>
</dbReference>
<keyword evidence="3" id="KW-1185">Reference proteome</keyword>
<feature type="compositionally biased region" description="Polar residues" evidence="1">
    <location>
        <begin position="195"/>
        <end position="217"/>
    </location>
</feature>
<comment type="caution">
    <text evidence="2">The sequence shown here is derived from an EMBL/GenBank/DDBJ whole genome shotgun (WGS) entry which is preliminary data.</text>
</comment>